<dbReference type="CDD" id="cd20684">
    <property type="entry name" value="CdiA-CT_Yk_RNaseA-like"/>
    <property type="match status" value="1"/>
</dbReference>
<name>A0A561CC16_9BURK</name>
<sequence length="279" mass="28608">MDDEVEGMTIALTPVQMAAVLDGQDVPESASLSNRLWGTVGLVGGVVELVGAGVLCIAPEPTMVTKAGCVVLGVHGFDTLATSGRQVWTGTPQRTATSVTASSAAEALGASRETADGIGLAVDVAVPLVVASGLGAARIVAVMRGGRIRLVEHEAAAGSRLGGHTMARHVGQTDAQLLARVRTATRPGPRAVSTFADLATAERAITETLRANAAAVRAWSRGAAAGSKSPELEHVLGYVVGRGVQFGSTAVNDLSGVRIILKMESYNGKPFYILTAYPI</sequence>
<protein>
    <recommendedName>
        <fullName evidence="1">Bacterial CdiA-CT RNAse A domain-containing protein</fullName>
    </recommendedName>
</protein>
<evidence type="ECO:0000259" key="1">
    <source>
        <dbReference type="Pfam" id="PF18431"/>
    </source>
</evidence>
<dbReference type="EMBL" id="VIVL01000002">
    <property type="protein sequence ID" value="TWD88749.1"/>
    <property type="molecule type" value="Genomic_DNA"/>
</dbReference>
<reference evidence="2 3" key="1">
    <citation type="submission" date="2019-06" db="EMBL/GenBank/DDBJ databases">
        <title>Sorghum-associated microbial communities from plants grown in Nebraska, USA.</title>
        <authorList>
            <person name="Schachtman D."/>
        </authorList>
    </citation>
    <scope>NUCLEOTIDE SEQUENCE [LARGE SCALE GENOMIC DNA]</scope>
    <source>
        <strain evidence="2 3">T529</strain>
    </source>
</reference>
<dbReference type="AlphaFoldDB" id="A0A561CC16"/>
<evidence type="ECO:0000313" key="3">
    <source>
        <dbReference type="Proteomes" id="UP000319722"/>
    </source>
</evidence>
<dbReference type="Pfam" id="PF18431">
    <property type="entry name" value="RNAse_A_bac"/>
    <property type="match status" value="1"/>
</dbReference>
<accession>A0A561CC16</accession>
<dbReference type="Proteomes" id="UP000319722">
    <property type="component" value="Unassembled WGS sequence"/>
</dbReference>
<proteinExistence type="predicted"/>
<organism evidence="2 3">
    <name type="scientific">Variovorax beijingensis</name>
    <dbReference type="NCBI Taxonomy" id="2496117"/>
    <lineage>
        <taxon>Bacteria</taxon>
        <taxon>Pseudomonadati</taxon>
        <taxon>Pseudomonadota</taxon>
        <taxon>Betaproteobacteria</taxon>
        <taxon>Burkholderiales</taxon>
        <taxon>Comamonadaceae</taxon>
        <taxon>Variovorax</taxon>
    </lineage>
</organism>
<evidence type="ECO:0000313" key="2">
    <source>
        <dbReference type="EMBL" id="TWD88749.1"/>
    </source>
</evidence>
<dbReference type="OrthoDB" id="6832592at2"/>
<feature type="domain" description="Bacterial CdiA-CT RNAse A" evidence="1">
    <location>
        <begin position="163"/>
        <end position="278"/>
    </location>
</feature>
<dbReference type="InterPro" id="IPR041436">
    <property type="entry name" value="RNAse_A_bac"/>
</dbReference>
<dbReference type="RefSeq" id="WP_145741309.1">
    <property type="nucleotide sequence ID" value="NZ_VIVL01000002.1"/>
</dbReference>
<comment type="caution">
    <text evidence="2">The sequence shown here is derived from an EMBL/GenBank/DDBJ whole genome shotgun (WGS) entry which is preliminary data.</text>
</comment>
<gene>
    <name evidence="2" type="ORF">FB547_102453</name>
</gene>